<protein>
    <submittedName>
        <fullName evidence="2">Uncharacterized protein</fullName>
    </submittedName>
</protein>
<gene>
    <name evidence="2" type="ORF">Sjap_007311</name>
</gene>
<dbReference type="AlphaFoldDB" id="A0AAP0PAB0"/>
<keyword evidence="1" id="KW-0472">Membrane</keyword>
<keyword evidence="3" id="KW-1185">Reference proteome</keyword>
<accession>A0AAP0PAB0</accession>
<keyword evidence="1" id="KW-0812">Transmembrane</keyword>
<evidence type="ECO:0000313" key="3">
    <source>
        <dbReference type="Proteomes" id="UP001417504"/>
    </source>
</evidence>
<comment type="caution">
    <text evidence="2">The sequence shown here is derived from an EMBL/GenBank/DDBJ whole genome shotgun (WGS) entry which is preliminary data.</text>
</comment>
<sequence length="52" mass="5841">MGQEQGGCQDELKLASMNVKFAIIHSWSSLFHVMSMATFTMHLHYLATKLGL</sequence>
<evidence type="ECO:0000313" key="2">
    <source>
        <dbReference type="EMBL" id="KAK9136717.1"/>
    </source>
</evidence>
<evidence type="ECO:0000256" key="1">
    <source>
        <dbReference type="SAM" id="Phobius"/>
    </source>
</evidence>
<keyword evidence="1" id="KW-1133">Transmembrane helix</keyword>
<reference evidence="2 3" key="1">
    <citation type="submission" date="2024-01" db="EMBL/GenBank/DDBJ databases">
        <title>Genome assemblies of Stephania.</title>
        <authorList>
            <person name="Yang L."/>
        </authorList>
    </citation>
    <scope>NUCLEOTIDE SEQUENCE [LARGE SCALE GENOMIC DNA]</scope>
    <source>
        <strain evidence="2">QJT</strain>
        <tissue evidence="2">Leaf</tissue>
    </source>
</reference>
<name>A0AAP0PAB0_9MAGN</name>
<organism evidence="2 3">
    <name type="scientific">Stephania japonica</name>
    <dbReference type="NCBI Taxonomy" id="461633"/>
    <lineage>
        <taxon>Eukaryota</taxon>
        <taxon>Viridiplantae</taxon>
        <taxon>Streptophyta</taxon>
        <taxon>Embryophyta</taxon>
        <taxon>Tracheophyta</taxon>
        <taxon>Spermatophyta</taxon>
        <taxon>Magnoliopsida</taxon>
        <taxon>Ranunculales</taxon>
        <taxon>Menispermaceae</taxon>
        <taxon>Menispermoideae</taxon>
        <taxon>Cissampelideae</taxon>
        <taxon>Stephania</taxon>
    </lineage>
</organism>
<dbReference type="Proteomes" id="UP001417504">
    <property type="component" value="Unassembled WGS sequence"/>
</dbReference>
<proteinExistence type="predicted"/>
<dbReference type="EMBL" id="JBBNAE010000003">
    <property type="protein sequence ID" value="KAK9136717.1"/>
    <property type="molecule type" value="Genomic_DNA"/>
</dbReference>
<feature type="transmembrane region" description="Helical" evidence="1">
    <location>
        <begin position="21"/>
        <end position="45"/>
    </location>
</feature>